<evidence type="ECO:0000313" key="4">
    <source>
        <dbReference type="EMBL" id="TYR30294.1"/>
    </source>
</evidence>
<dbReference type="InterPro" id="IPR035093">
    <property type="entry name" value="RelE/ParE_toxin_dom_sf"/>
</dbReference>
<keyword evidence="5" id="KW-1185">Reference proteome</keyword>
<dbReference type="EMBL" id="VSZS01000067">
    <property type="protein sequence ID" value="TYR30294.1"/>
    <property type="molecule type" value="Genomic_DNA"/>
</dbReference>
<dbReference type="PIRSF" id="PIRSF029218">
    <property type="entry name" value="ParE"/>
    <property type="match status" value="1"/>
</dbReference>
<dbReference type="AlphaFoldDB" id="A0A5D4GQ48"/>
<protein>
    <recommendedName>
        <fullName evidence="3">Toxin</fullName>
    </recommendedName>
</protein>
<reference evidence="4 5" key="2">
    <citation type="submission" date="2019-09" db="EMBL/GenBank/DDBJ databases">
        <title>Mesorhizobium sp. MaA-C15 isolated from Microcystis aeruginosa.</title>
        <authorList>
            <person name="Jeong S.E."/>
            <person name="Jin H.M."/>
            <person name="Jeon C.O."/>
        </authorList>
    </citation>
    <scope>NUCLEOTIDE SEQUENCE [LARGE SCALE GENOMIC DNA]</scope>
    <source>
        <strain evidence="4 5">MaA-C15</strain>
    </source>
</reference>
<organism evidence="4 5">
    <name type="scientific">Neoaquamicrobium microcysteis</name>
    <dbReference type="NCBI Taxonomy" id="2682781"/>
    <lineage>
        <taxon>Bacteria</taxon>
        <taxon>Pseudomonadati</taxon>
        <taxon>Pseudomonadota</taxon>
        <taxon>Alphaproteobacteria</taxon>
        <taxon>Hyphomicrobiales</taxon>
        <taxon>Phyllobacteriaceae</taxon>
        <taxon>Neoaquamicrobium</taxon>
    </lineage>
</organism>
<gene>
    <name evidence="4" type="ORF">FY036_20665</name>
</gene>
<evidence type="ECO:0000256" key="1">
    <source>
        <dbReference type="ARBA" id="ARBA00006226"/>
    </source>
</evidence>
<keyword evidence="2" id="KW-1277">Toxin-antitoxin system</keyword>
<proteinExistence type="inferred from homology"/>
<dbReference type="PANTHER" id="PTHR33755">
    <property type="entry name" value="TOXIN PARE1-RELATED"/>
    <property type="match status" value="1"/>
</dbReference>
<comment type="similarity">
    <text evidence="1 3">Belongs to the RelE toxin family.</text>
</comment>
<dbReference type="Gene3D" id="3.30.2310.20">
    <property type="entry name" value="RelE-like"/>
    <property type="match status" value="1"/>
</dbReference>
<name>A0A5D4GQ48_9HYPH</name>
<dbReference type="InterPro" id="IPR051803">
    <property type="entry name" value="TA_system_RelE-like_toxin"/>
</dbReference>
<dbReference type="Pfam" id="PF05016">
    <property type="entry name" value="ParE_toxin"/>
    <property type="match status" value="1"/>
</dbReference>
<evidence type="ECO:0000256" key="2">
    <source>
        <dbReference type="ARBA" id="ARBA00022649"/>
    </source>
</evidence>
<dbReference type="InterPro" id="IPR007712">
    <property type="entry name" value="RelE/ParE_toxin"/>
</dbReference>
<dbReference type="Proteomes" id="UP000323258">
    <property type="component" value="Unassembled WGS sequence"/>
</dbReference>
<dbReference type="RefSeq" id="WP_148916649.1">
    <property type="nucleotide sequence ID" value="NZ_VSZS01000067.1"/>
</dbReference>
<reference evidence="4 5" key="1">
    <citation type="submission" date="2019-08" db="EMBL/GenBank/DDBJ databases">
        <authorList>
            <person name="Seo Y.L."/>
        </authorList>
    </citation>
    <scope>NUCLEOTIDE SEQUENCE [LARGE SCALE GENOMIC DNA]</scope>
    <source>
        <strain evidence="4 5">MaA-C15</strain>
    </source>
</reference>
<comment type="caution">
    <text evidence="4">The sequence shown here is derived from an EMBL/GenBank/DDBJ whole genome shotgun (WGS) entry which is preliminary data.</text>
</comment>
<evidence type="ECO:0000313" key="5">
    <source>
        <dbReference type="Proteomes" id="UP000323258"/>
    </source>
</evidence>
<sequence>MRRYRLSPAARADLSSIWDYTADRWSVDQADRYTRELIDAVNDLCSGTSKGRRIDQVRSNYLALPAGAHLIVFRHSPTTIDVIRILHRRMDMTAHLES</sequence>
<dbReference type="InterPro" id="IPR028344">
    <property type="entry name" value="ParE1/4"/>
</dbReference>
<evidence type="ECO:0000256" key="3">
    <source>
        <dbReference type="PIRNR" id="PIRNR029218"/>
    </source>
</evidence>
<dbReference type="OrthoDB" id="7173315at2"/>
<dbReference type="PANTHER" id="PTHR33755:SF9">
    <property type="entry name" value="TOXIN PARE1"/>
    <property type="match status" value="1"/>
</dbReference>
<accession>A0A5D4GQ48</accession>